<keyword evidence="2" id="KW-1185">Reference proteome</keyword>
<dbReference type="EMBL" id="JBHTGP010000013">
    <property type="protein sequence ID" value="MFD0687998.1"/>
    <property type="molecule type" value="Genomic_DNA"/>
</dbReference>
<evidence type="ECO:0000313" key="2">
    <source>
        <dbReference type="Proteomes" id="UP001597063"/>
    </source>
</evidence>
<dbReference type="Proteomes" id="UP001597063">
    <property type="component" value="Unassembled WGS sequence"/>
</dbReference>
<dbReference type="Gene3D" id="2.180.10.10">
    <property type="entry name" value="RHS repeat-associated core"/>
    <property type="match status" value="1"/>
</dbReference>
<evidence type="ECO:0008006" key="3">
    <source>
        <dbReference type="Google" id="ProtNLM"/>
    </source>
</evidence>
<sequence length="197" mass="22025">MERSAAVPPLAQARRQRCTDRTTFGYTYDAASTTTRRTEGTNDLKLTWDPTGDLIKTEDTATGDAHFVYDADGERLVRRDNTGSTLYLPGMELHLSNGTTTAPVLVHNTKGDCDGVRWGVGKNKAPKATSKKNEDGGIYKDRETAVRKAKEMVAKHSTARFREECAADACHVHVDISNNRGEVLYTWHYQWHRPRGN</sequence>
<protein>
    <recommendedName>
        <fullName evidence="3">RHS repeat protein</fullName>
    </recommendedName>
</protein>
<evidence type="ECO:0000313" key="1">
    <source>
        <dbReference type="EMBL" id="MFD0687998.1"/>
    </source>
</evidence>
<comment type="caution">
    <text evidence="1">The sequence shown here is derived from an EMBL/GenBank/DDBJ whole genome shotgun (WGS) entry which is preliminary data.</text>
</comment>
<organism evidence="1 2">
    <name type="scientific">Actinomadura fibrosa</name>
    <dbReference type="NCBI Taxonomy" id="111802"/>
    <lineage>
        <taxon>Bacteria</taxon>
        <taxon>Bacillati</taxon>
        <taxon>Actinomycetota</taxon>
        <taxon>Actinomycetes</taxon>
        <taxon>Streptosporangiales</taxon>
        <taxon>Thermomonosporaceae</taxon>
        <taxon>Actinomadura</taxon>
    </lineage>
</organism>
<reference evidence="2" key="1">
    <citation type="journal article" date="2019" name="Int. J. Syst. Evol. Microbiol.">
        <title>The Global Catalogue of Microorganisms (GCM) 10K type strain sequencing project: providing services to taxonomists for standard genome sequencing and annotation.</title>
        <authorList>
            <consortium name="The Broad Institute Genomics Platform"/>
            <consortium name="The Broad Institute Genome Sequencing Center for Infectious Disease"/>
            <person name="Wu L."/>
            <person name="Ma J."/>
        </authorList>
    </citation>
    <scope>NUCLEOTIDE SEQUENCE [LARGE SCALE GENOMIC DNA]</scope>
    <source>
        <strain evidence="2">JCM 9371</strain>
    </source>
</reference>
<accession>A0ABW2XRH1</accession>
<name>A0ABW2XRH1_9ACTN</name>
<proteinExistence type="predicted"/>
<dbReference type="RefSeq" id="WP_131756347.1">
    <property type="nucleotide sequence ID" value="NZ_CAACUY010000015.1"/>
</dbReference>
<gene>
    <name evidence="1" type="ORF">ACFQZM_26130</name>
</gene>